<dbReference type="RefSeq" id="WP_076712655.1">
    <property type="nucleotide sequence ID" value="NZ_MOEN01000008.1"/>
</dbReference>
<dbReference type="GO" id="GO:0005886">
    <property type="term" value="C:plasma membrane"/>
    <property type="evidence" value="ECO:0007669"/>
    <property type="project" value="UniProtKB-SubCell"/>
</dbReference>
<feature type="transmembrane region" description="Helical" evidence="13">
    <location>
        <begin position="391"/>
        <end position="415"/>
    </location>
</feature>
<keyword evidence="9 13" id="KW-1133">Transmembrane helix</keyword>
<feature type="binding site" evidence="12">
    <location>
        <position position="113"/>
    </location>
    <ligand>
        <name>K(+)</name>
        <dbReference type="ChEBI" id="CHEBI:29103"/>
    </ligand>
</feature>
<dbReference type="GO" id="GO:0046872">
    <property type="term" value="F:metal ion binding"/>
    <property type="evidence" value="ECO:0007669"/>
    <property type="project" value="UniProtKB-KW"/>
</dbReference>
<gene>
    <name evidence="14" type="ORF">BLW93_03100</name>
</gene>
<reference evidence="14 15" key="1">
    <citation type="submission" date="2016-10" db="EMBL/GenBank/DDBJ databases">
        <title>Genome sequence of a sulfur-reducing bacterium Desulfurobacterium indicum K6013.</title>
        <authorList>
            <person name="Cao J."/>
            <person name="Shao Z."/>
            <person name="Alain K."/>
            <person name="Jebbar M."/>
        </authorList>
    </citation>
    <scope>NUCLEOTIDE SEQUENCE [LARGE SCALE GENOMIC DNA]</scope>
    <source>
        <strain evidence="14 15">K6013</strain>
    </source>
</reference>
<evidence type="ECO:0000256" key="1">
    <source>
        <dbReference type="ARBA" id="ARBA00004429"/>
    </source>
</evidence>
<feature type="binding site" evidence="12">
    <location>
        <position position="222"/>
    </location>
    <ligand>
        <name>K(+)</name>
        <dbReference type="ChEBI" id="CHEBI:29103"/>
    </ligand>
</feature>
<keyword evidence="6" id="KW-0633">Potassium transport</keyword>
<keyword evidence="8 12" id="KW-0630">Potassium</keyword>
<evidence type="ECO:0000256" key="5">
    <source>
        <dbReference type="ARBA" id="ARBA00022519"/>
    </source>
</evidence>
<comment type="subcellular location">
    <subcellularLocation>
        <location evidence="1">Cell inner membrane</location>
        <topology evidence="1">Multi-pass membrane protein</topology>
    </subcellularLocation>
</comment>
<evidence type="ECO:0000256" key="13">
    <source>
        <dbReference type="SAM" id="Phobius"/>
    </source>
</evidence>
<evidence type="ECO:0000256" key="2">
    <source>
        <dbReference type="ARBA" id="ARBA00009137"/>
    </source>
</evidence>
<dbReference type="PANTHER" id="PTHR32024">
    <property type="entry name" value="TRK SYSTEM POTASSIUM UPTAKE PROTEIN TRKG-RELATED"/>
    <property type="match status" value="1"/>
</dbReference>
<keyword evidence="10" id="KW-0406">Ion transport</keyword>
<evidence type="ECO:0000256" key="3">
    <source>
        <dbReference type="ARBA" id="ARBA00022448"/>
    </source>
</evidence>
<feature type="transmembrane region" description="Helical" evidence="13">
    <location>
        <begin position="332"/>
        <end position="354"/>
    </location>
</feature>
<evidence type="ECO:0000256" key="4">
    <source>
        <dbReference type="ARBA" id="ARBA00022475"/>
    </source>
</evidence>
<dbReference type="EMBL" id="MOEN01000008">
    <property type="protein sequence ID" value="OMH40792.1"/>
    <property type="molecule type" value="Genomic_DNA"/>
</dbReference>
<feature type="transmembrane region" description="Helical" evidence="13">
    <location>
        <begin position="44"/>
        <end position="61"/>
    </location>
</feature>
<keyword evidence="3" id="KW-0813">Transport</keyword>
<dbReference type="InterPro" id="IPR004772">
    <property type="entry name" value="TrkH"/>
</dbReference>
<keyword evidence="12" id="KW-0479">Metal-binding</keyword>
<feature type="transmembrane region" description="Helical" evidence="13">
    <location>
        <begin position="234"/>
        <end position="256"/>
    </location>
</feature>
<evidence type="ECO:0000313" key="14">
    <source>
        <dbReference type="EMBL" id="OMH40792.1"/>
    </source>
</evidence>
<keyword evidence="15" id="KW-1185">Reference proteome</keyword>
<dbReference type="PANTHER" id="PTHR32024:SF2">
    <property type="entry name" value="TRK SYSTEM POTASSIUM UPTAKE PROTEIN TRKG-RELATED"/>
    <property type="match status" value="1"/>
</dbReference>
<evidence type="ECO:0000256" key="12">
    <source>
        <dbReference type="PIRSR" id="PIRSR006247-1"/>
    </source>
</evidence>
<name>A0A1R1MLU3_9BACT</name>
<keyword evidence="5" id="KW-0997">Cell inner membrane</keyword>
<dbReference type="AlphaFoldDB" id="A0A1R1MLU3"/>
<keyword evidence="11 13" id="KW-0472">Membrane</keyword>
<dbReference type="Pfam" id="PF02386">
    <property type="entry name" value="TrkH"/>
    <property type="match status" value="1"/>
</dbReference>
<comment type="caution">
    <text evidence="14">The sequence shown here is derived from an EMBL/GenBank/DDBJ whole genome shotgun (WGS) entry which is preliminary data.</text>
</comment>
<proteinExistence type="inferred from homology"/>
<keyword evidence="4" id="KW-1003">Cell membrane</keyword>
<evidence type="ECO:0000256" key="6">
    <source>
        <dbReference type="ARBA" id="ARBA00022538"/>
    </source>
</evidence>
<evidence type="ECO:0000256" key="8">
    <source>
        <dbReference type="ARBA" id="ARBA00022958"/>
    </source>
</evidence>
<evidence type="ECO:0000256" key="10">
    <source>
        <dbReference type="ARBA" id="ARBA00023065"/>
    </source>
</evidence>
<sequence>MKVKGIDLVVVFKVVVSILFYMSLSLLIPATYSLVVGDGQVMDFIYPFLLVGSIYLLAYQIEVKDDLTLKEAILSISLIWLIFPAISAMAYWINGAIPDFIEAYFESVSGFTTTGASILTNVEAMPKSLLLWRSTTNWVGGLGFVVFAIALLPALGSGGMQMMKFEASKAVEEKLKPKVKEVARIIFVIYNGLILAEILLLVIGGMPLFDAVNHAFCTIATGGFSVKNSSIGSYHSVFIEMVVALFMVFGSVNFLNWYHLYRTKNWRVFFKSEENKLYFTILGIAIVLCAFILTVDGFYNPLQALRYSIFQVINSASTTGFSSTDYTHWPTFVLAVLIILEFLGGVSGSTAGGLKQFRLVALGKSIYGELKKTAHPRLVYRIKLDGKTLDFSALNAIWAFGAAFTFITVIVGILLCLNGTDLVTAFSSSIACASCSGPGLLKTGPAGNYHFFADWQKFMLSIEMILGRLEIFALFAIFMPSFWKD</sequence>
<protein>
    <submittedName>
        <fullName evidence="14">Potassium transporter</fullName>
    </submittedName>
</protein>
<feature type="transmembrane region" description="Helical" evidence="13">
    <location>
        <begin position="465"/>
        <end position="483"/>
    </location>
</feature>
<feature type="binding site" evidence="12">
    <location>
        <position position="318"/>
    </location>
    <ligand>
        <name>K(+)</name>
        <dbReference type="ChEBI" id="CHEBI:29103"/>
    </ligand>
</feature>
<feature type="transmembrane region" description="Helical" evidence="13">
    <location>
        <begin position="73"/>
        <end position="93"/>
    </location>
</feature>
<feature type="transmembrane region" description="Helical" evidence="13">
    <location>
        <begin position="138"/>
        <end position="161"/>
    </location>
</feature>
<evidence type="ECO:0000256" key="7">
    <source>
        <dbReference type="ARBA" id="ARBA00022692"/>
    </source>
</evidence>
<comment type="similarity">
    <text evidence="2">Belongs to the TrkH potassium transport family.</text>
</comment>
<accession>A0A1R1MLU3</accession>
<feature type="binding site" evidence="12">
    <location>
        <position position="114"/>
    </location>
    <ligand>
        <name>K(+)</name>
        <dbReference type="ChEBI" id="CHEBI:29103"/>
    </ligand>
</feature>
<feature type="transmembrane region" description="Helical" evidence="13">
    <location>
        <begin position="182"/>
        <end position="203"/>
    </location>
</feature>
<feature type="transmembrane region" description="Helical" evidence="13">
    <location>
        <begin position="12"/>
        <end position="32"/>
    </location>
</feature>
<dbReference type="Proteomes" id="UP000187408">
    <property type="component" value="Unassembled WGS sequence"/>
</dbReference>
<evidence type="ECO:0000256" key="9">
    <source>
        <dbReference type="ARBA" id="ARBA00022989"/>
    </source>
</evidence>
<evidence type="ECO:0000313" key="15">
    <source>
        <dbReference type="Proteomes" id="UP000187408"/>
    </source>
</evidence>
<dbReference type="GO" id="GO:0015379">
    <property type="term" value="F:potassium:chloride symporter activity"/>
    <property type="evidence" value="ECO:0007669"/>
    <property type="project" value="InterPro"/>
</dbReference>
<dbReference type="PIRSF" id="PIRSF006247">
    <property type="entry name" value="TrkH"/>
    <property type="match status" value="1"/>
</dbReference>
<feature type="binding site" evidence="12">
    <location>
        <position position="319"/>
    </location>
    <ligand>
        <name>K(+)</name>
        <dbReference type="ChEBI" id="CHEBI:29103"/>
    </ligand>
</feature>
<feature type="transmembrane region" description="Helical" evidence="13">
    <location>
        <begin position="277"/>
        <end position="299"/>
    </location>
</feature>
<evidence type="ECO:0000256" key="11">
    <source>
        <dbReference type="ARBA" id="ARBA00023136"/>
    </source>
</evidence>
<dbReference type="InterPro" id="IPR003445">
    <property type="entry name" value="Cat_transpt"/>
</dbReference>
<dbReference type="STRING" id="1914305.BLW93_03100"/>
<keyword evidence="7 13" id="KW-0812">Transmembrane</keyword>
<organism evidence="14 15">
    <name type="scientific">Desulfurobacterium indicum</name>
    <dbReference type="NCBI Taxonomy" id="1914305"/>
    <lineage>
        <taxon>Bacteria</taxon>
        <taxon>Pseudomonadati</taxon>
        <taxon>Aquificota</taxon>
        <taxon>Aquificia</taxon>
        <taxon>Desulfurobacteriales</taxon>
        <taxon>Desulfurobacteriaceae</taxon>
        <taxon>Desulfurobacterium</taxon>
    </lineage>
</organism>